<keyword evidence="1" id="KW-0472">Membrane</keyword>
<evidence type="ECO:0000259" key="2">
    <source>
        <dbReference type="Pfam" id="PF01757"/>
    </source>
</evidence>
<evidence type="ECO:0000313" key="5">
    <source>
        <dbReference type="Proteomes" id="UP001233535"/>
    </source>
</evidence>
<feature type="transmembrane region" description="Helical" evidence="1">
    <location>
        <begin position="153"/>
        <end position="169"/>
    </location>
</feature>
<feature type="transmembrane region" description="Helical" evidence="1">
    <location>
        <begin position="176"/>
        <end position="194"/>
    </location>
</feature>
<keyword evidence="1" id="KW-0812">Transmembrane</keyword>
<dbReference type="InterPro" id="IPR043968">
    <property type="entry name" value="SGNH"/>
</dbReference>
<feature type="domain" description="SGNH" evidence="3">
    <location>
        <begin position="442"/>
        <end position="676"/>
    </location>
</feature>
<dbReference type="PANTHER" id="PTHR23028">
    <property type="entry name" value="ACETYLTRANSFERASE"/>
    <property type="match status" value="1"/>
</dbReference>
<dbReference type="InterPro" id="IPR050879">
    <property type="entry name" value="Acyltransferase_3"/>
</dbReference>
<dbReference type="EC" id="2.3.1.-" evidence="4"/>
<dbReference type="RefSeq" id="WP_309261424.1">
    <property type="nucleotide sequence ID" value="NZ_JARUHG010000001.1"/>
</dbReference>
<keyword evidence="4" id="KW-0808">Transferase</keyword>
<feature type="transmembrane region" description="Helical" evidence="1">
    <location>
        <begin position="327"/>
        <end position="348"/>
    </location>
</feature>
<evidence type="ECO:0000259" key="3">
    <source>
        <dbReference type="Pfam" id="PF19040"/>
    </source>
</evidence>
<feature type="transmembrane region" description="Helical" evidence="1">
    <location>
        <begin position="12"/>
        <end position="31"/>
    </location>
</feature>
<accession>A0ABU1CCZ3</accession>
<dbReference type="Proteomes" id="UP001233535">
    <property type="component" value="Unassembled WGS sequence"/>
</dbReference>
<dbReference type="GO" id="GO:0016746">
    <property type="term" value="F:acyltransferase activity"/>
    <property type="evidence" value="ECO:0007669"/>
    <property type="project" value="UniProtKB-KW"/>
</dbReference>
<feature type="domain" description="Acyltransferase 3" evidence="2">
    <location>
        <begin position="13"/>
        <end position="346"/>
    </location>
</feature>
<organism evidence="4 5">
    <name type="scientific">Lysobacter arvi</name>
    <dbReference type="NCBI Taxonomy" id="3038776"/>
    <lineage>
        <taxon>Bacteria</taxon>
        <taxon>Pseudomonadati</taxon>
        <taxon>Pseudomonadota</taxon>
        <taxon>Gammaproteobacteria</taxon>
        <taxon>Lysobacterales</taxon>
        <taxon>Lysobacteraceae</taxon>
        <taxon>Lysobacter</taxon>
    </lineage>
</organism>
<evidence type="ECO:0000256" key="1">
    <source>
        <dbReference type="SAM" id="Phobius"/>
    </source>
</evidence>
<feature type="transmembrane region" description="Helical" evidence="1">
    <location>
        <begin position="43"/>
        <end position="61"/>
    </location>
</feature>
<feature type="transmembrane region" description="Helical" evidence="1">
    <location>
        <begin position="360"/>
        <end position="381"/>
    </location>
</feature>
<evidence type="ECO:0000313" key="4">
    <source>
        <dbReference type="EMBL" id="MDR0182274.1"/>
    </source>
</evidence>
<reference evidence="4 5" key="1">
    <citation type="submission" date="2023-04" db="EMBL/GenBank/DDBJ databases">
        <title>Lysobacter sp. strain UC isolated from soil sample.</title>
        <authorList>
            <person name="Choksket S."/>
            <person name="Harshvardhan F."/>
            <person name="Rana R."/>
            <person name="Patil P.B."/>
            <person name="Korpole S."/>
        </authorList>
    </citation>
    <scope>NUCLEOTIDE SEQUENCE [LARGE SCALE GENOMIC DNA]</scope>
    <source>
        <strain evidence="4 5">UC</strain>
    </source>
</reference>
<sequence>MHVTDDTRQRYFPYIDGLRAVAVLSVIAYHLDPRLLPGGFTGVDVFFVISGFVVSASMAHLHRARLLDYLGYFYARRIRRIAPALIVCLMITGIASALFIPQAWLSDTSHAVGRWAFVGLSNFVLLRTDGDYFSPKVEFNPYTHTWSLGVEEQFYVLFPLLFFAWAFGARGRSWSMGLFGLGFIGSLAYVIHIAEAKPALAFYMLTTRFWQLAAGVLLFQTLSARAHGQVAPPRAVANAGALVSFGLLAYGLATARAGHSPWPDSMPAVLGTLGLLGFLYPHDAGGRLRSLLESTPVRWIGRLSYSLYLWHWPVFVLMRWTVGLESLSTRIVALAATLVLAALSFYFIETPFRRAAVFRRAHKLAVIGVGVVAIFAFMGVYRKIGRMQPEISLSVTARHAADWYPMGSDTRPVYPDCAAAGRIERVPDANLRIYSKTSCAEPPVSGRVFVIGDSHATAYMGLYAKLAVETGRDVYLYSRPGCSFLSLQASRDNAPQCRAFGDAALSDVQTRAKRGDVLFLPALRLPRYADQWVSFDPRQVHDAVFGAQAVEGRREAEQAARGMLTPLAERGVAIVFEAPKPVFRSPPYRCADWYSRSNPACREGLTMSRAELERLRKPVLDSLESIVAQMPGASVWDPFSILCPGATCYVEDDGRPLYFDGDHISGYANRKLTPAFVGHLSAMQPTAASTVR</sequence>
<dbReference type="PANTHER" id="PTHR23028:SF53">
    <property type="entry name" value="ACYL_TRANSF_3 DOMAIN-CONTAINING PROTEIN"/>
    <property type="match status" value="1"/>
</dbReference>
<proteinExistence type="predicted"/>
<name>A0ABU1CCZ3_9GAMM</name>
<feature type="transmembrane region" description="Helical" evidence="1">
    <location>
        <begin position="81"/>
        <end position="100"/>
    </location>
</feature>
<keyword evidence="1" id="KW-1133">Transmembrane helix</keyword>
<gene>
    <name evidence="4" type="ORF">P8609_04715</name>
</gene>
<comment type="caution">
    <text evidence="4">The sequence shown here is derived from an EMBL/GenBank/DDBJ whole genome shotgun (WGS) entry which is preliminary data.</text>
</comment>
<protein>
    <submittedName>
        <fullName evidence="4">Acyltransferase family protein</fullName>
        <ecNumber evidence="4">2.3.1.-</ecNumber>
    </submittedName>
</protein>
<dbReference type="Pfam" id="PF01757">
    <property type="entry name" value="Acyl_transf_3"/>
    <property type="match status" value="1"/>
</dbReference>
<keyword evidence="5" id="KW-1185">Reference proteome</keyword>
<feature type="transmembrane region" description="Helical" evidence="1">
    <location>
        <begin position="235"/>
        <end position="253"/>
    </location>
</feature>
<keyword evidence="4" id="KW-0012">Acyltransferase</keyword>
<dbReference type="EMBL" id="JARUHG010000001">
    <property type="protein sequence ID" value="MDR0182274.1"/>
    <property type="molecule type" value="Genomic_DNA"/>
</dbReference>
<feature type="transmembrane region" description="Helical" evidence="1">
    <location>
        <begin position="200"/>
        <end position="223"/>
    </location>
</feature>
<dbReference type="InterPro" id="IPR002656">
    <property type="entry name" value="Acyl_transf_3_dom"/>
</dbReference>
<dbReference type="Pfam" id="PF19040">
    <property type="entry name" value="SGNH"/>
    <property type="match status" value="1"/>
</dbReference>